<proteinExistence type="predicted"/>
<gene>
    <name evidence="1" type="ORF">S01H1_42735</name>
</gene>
<sequence>FFTANGSVLSSPYINEKSLKDNAVFLMEI</sequence>
<evidence type="ECO:0000313" key="1">
    <source>
        <dbReference type="EMBL" id="GAG09127.1"/>
    </source>
</evidence>
<reference evidence="1" key="1">
    <citation type="journal article" date="2014" name="Front. Microbiol.">
        <title>High frequency of phylogenetically diverse reductive dehalogenase-homologous genes in deep subseafloor sedimentary metagenomes.</title>
        <authorList>
            <person name="Kawai M."/>
            <person name="Futagami T."/>
            <person name="Toyoda A."/>
            <person name="Takaki Y."/>
            <person name="Nishi S."/>
            <person name="Hori S."/>
            <person name="Arai W."/>
            <person name="Tsubouchi T."/>
            <person name="Morono Y."/>
            <person name="Uchiyama I."/>
            <person name="Ito T."/>
            <person name="Fujiyama A."/>
            <person name="Inagaki F."/>
            <person name="Takami H."/>
        </authorList>
    </citation>
    <scope>NUCLEOTIDE SEQUENCE</scope>
    <source>
        <strain evidence="1">Expedition CK06-06</strain>
    </source>
</reference>
<accession>X0VCZ2</accession>
<protein>
    <submittedName>
        <fullName evidence="1">Uncharacterized protein</fullName>
    </submittedName>
</protein>
<dbReference type="EMBL" id="BARS01027192">
    <property type="protein sequence ID" value="GAG09127.1"/>
    <property type="molecule type" value="Genomic_DNA"/>
</dbReference>
<comment type="caution">
    <text evidence="1">The sequence shown here is derived from an EMBL/GenBank/DDBJ whole genome shotgun (WGS) entry which is preliminary data.</text>
</comment>
<dbReference type="AlphaFoldDB" id="X0VCZ2"/>
<name>X0VCZ2_9ZZZZ</name>
<organism evidence="1">
    <name type="scientific">marine sediment metagenome</name>
    <dbReference type="NCBI Taxonomy" id="412755"/>
    <lineage>
        <taxon>unclassified sequences</taxon>
        <taxon>metagenomes</taxon>
        <taxon>ecological metagenomes</taxon>
    </lineage>
</organism>
<feature type="non-terminal residue" evidence="1">
    <location>
        <position position="1"/>
    </location>
</feature>